<dbReference type="Proteomes" id="UP000009096">
    <property type="component" value="Chromosome 11"/>
</dbReference>
<dbReference type="GeneID" id="30074264"/>
<accession>W7N536</accession>
<organism evidence="1 2">
    <name type="scientific">Gibberella moniliformis (strain M3125 / FGSC 7600)</name>
    <name type="common">Maize ear and stalk rot fungus</name>
    <name type="synonym">Fusarium verticillioides</name>
    <dbReference type="NCBI Taxonomy" id="334819"/>
    <lineage>
        <taxon>Eukaryota</taxon>
        <taxon>Fungi</taxon>
        <taxon>Dikarya</taxon>
        <taxon>Ascomycota</taxon>
        <taxon>Pezizomycotina</taxon>
        <taxon>Sordariomycetes</taxon>
        <taxon>Hypocreomycetidae</taxon>
        <taxon>Hypocreales</taxon>
        <taxon>Nectriaceae</taxon>
        <taxon>Fusarium</taxon>
        <taxon>Fusarium fujikuroi species complex</taxon>
    </lineage>
</organism>
<gene>
    <name evidence="1" type="ORF">FVEG_17388</name>
</gene>
<name>W7N536_GIBM7</name>
<dbReference type="AlphaFoldDB" id="W7N536"/>
<dbReference type="InterPro" id="IPR029058">
    <property type="entry name" value="AB_hydrolase_fold"/>
</dbReference>
<dbReference type="OrthoDB" id="2363873at2759"/>
<keyword evidence="2" id="KW-1185">Reference proteome</keyword>
<protein>
    <submittedName>
        <fullName evidence="1">Uncharacterized protein</fullName>
    </submittedName>
</protein>
<dbReference type="RefSeq" id="XP_018760950.1">
    <property type="nucleotide sequence ID" value="XM_018906634.1"/>
</dbReference>
<sequence>MQNLRLLNKEKARLNHESQRHLPVQPRSYSPIVLLLRHGAQFFQAPHIQAYALEVYEKQLLTSIDVQLKSSETESIFVSGQSLGGVTAVPALIGDDRILGGINLDCDILGPVVETGLGKPLFLIGRPNSRERGLSWSQRGLGMMLQVYGTMRQSFIDAPLLMSLRDVPENFNAKVEAALSTTDGRRMASLVIQLTVAILEYVFDGAEYRLC</sequence>
<reference evidence="1 2" key="1">
    <citation type="journal article" date="2010" name="Nature">
        <title>Comparative genomics reveals mobile pathogenicity chromosomes in Fusarium.</title>
        <authorList>
            <person name="Ma L.J."/>
            <person name="van der Does H.C."/>
            <person name="Borkovich K.A."/>
            <person name="Coleman J.J."/>
            <person name="Daboussi M.J."/>
            <person name="Di Pietro A."/>
            <person name="Dufresne M."/>
            <person name="Freitag M."/>
            <person name="Grabherr M."/>
            <person name="Henrissat B."/>
            <person name="Houterman P.M."/>
            <person name="Kang S."/>
            <person name="Shim W.B."/>
            <person name="Woloshuk C."/>
            <person name="Xie X."/>
            <person name="Xu J.R."/>
            <person name="Antoniw J."/>
            <person name="Baker S.E."/>
            <person name="Bluhm B.H."/>
            <person name="Breakspear A."/>
            <person name="Brown D.W."/>
            <person name="Butchko R.A."/>
            <person name="Chapman S."/>
            <person name="Coulson R."/>
            <person name="Coutinho P.M."/>
            <person name="Danchin E.G."/>
            <person name="Diener A."/>
            <person name="Gale L.R."/>
            <person name="Gardiner D.M."/>
            <person name="Goff S."/>
            <person name="Hammond-Kosack K.E."/>
            <person name="Hilburn K."/>
            <person name="Hua-Van A."/>
            <person name="Jonkers W."/>
            <person name="Kazan K."/>
            <person name="Kodira C.D."/>
            <person name="Koehrsen M."/>
            <person name="Kumar L."/>
            <person name="Lee Y.H."/>
            <person name="Li L."/>
            <person name="Manners J.M."/>
            <person name="Miranda-Saavedra D."/>
            <person name="Mukherjee M."/>
            <person name="Park G."/>
            <person name="Park J."/>
            <person name="Park S.Y."/>
            <person name="Proctor R.H."/>
            <person name="Regev A."/>
            <person name="Ruiz-Roldan M.C."/>
            <person name="Sain D."/>
            <person name="Sakthikumar S."/>
            <person name="Sykes S."/>
            <person name="Schwartz D.C."/>
            <person name="Turgeon B.G."/>
            <person name="Wapinski I."/>
            <person name="Yoder O."/>
            <person name="Young S."/>
            <person name="Zeng Q."/>
            <person name="Zhou S."/>
            <person name="Galagan J."/>
            <person name="Cuomo C.A."/>
            <person name="Kistler H.C."/>
            <person name="Rep M."/>
        </authorList>
    </citation>
    <scope>NUCLEOTIDE SEQUENCE [LARGE SCALE GENOMIC DNA]</scope>
    <source>
        <strain evidence="2">M3125 / FGSC 7600</strain>
    </source>
</reference>
<evidence type="ECO:0000313" key="1">
    <source>
        <dbReference type="EMBL" id="EWG54759.1"/>
    </source>
</evidence>
<evidence type="ECO:0000313" key="2">
    <source>
        <dbReference type="Proteomes" id="UP000009096"/>
    </source>
</evidence>
<dbReference type="KEGG" id="fvr:FVEG_17388"/>
<dbReference type="Gene3D" id="3.40.50.1820">
    <property type="entry name" value="alpha/beta hydrolase"/>
    <property type="match status" value="1"/>
</dbReference>
<dbReference type="EMBL" id="DS022262">
    <property type="protein sequence ID" value="EWG54759.1"/>
    <property type="molecule type" value="Genomic_DNA"/>
</dbReference>
<dbReference type="VEuPathDB" id="FungiDB:FVEG_17388"/>
<dbReference type="EMBL" id="CM000588">
    <property type="protein sequence ID" value="EWG54759.1"/>
    <property type="molecule type" value="Genomic_DNA"/>
</dbReference>
<proteinExistence type="predicted"/>